<dbReference type="Gene3D" id="1.10.1740.10">
    <property type="match status" value="1"/>
</dbReference>
<dbReference type="InterPro" id="IPR036388">
    <property type="entry name" value="WH-like_DNA-bd_sf"/>
</dbReference>
<dbReference type="InterPro" id="IPR007627">
    <property type="entry name" value="RNA_pol_sigma70_r2"/>
</dbReference>
<dbReference type="InterPro" id="IPR013325">
    <property type="entry name" value="RNA_pol_sigma_r2"/>
</dbReference>
<dbReference type="NCBIfam" id="TIGR02937">
    <property type="entry name" value="sigma70-ECF"/>
    <property type="match status" value="1"/>
</dbReference>
<dbReference type="Gene3D" id="1.10.10.10">
    <property type="entry name" value="Winged helix-like DNA-binding domain superfamily/Winged helix DNA-binding domain"/>
    <property type="match status" value="1"/>
</dbReference>
<dbReference type="CDD" id="cd06171">
    <property type="entry name" value="Sigma70_r4"/>
    <property type="match status" value="1"/>
</dbReference>
<evidence type="ECO:0000256" key="4">
    <source>
        <dbReference type="ARBA" id="ARBA00023163"/>
    </source>
</evidence>
<dbReference type="Proteomes" id="UP000219636">
    <property type="component" value="Unassembled WGS sequence"/>
</dbReference>
<keyword evidence="2" id="KW-0805">Transcription regulation</keyword>
<dbReference type="InterPro" id="IPR013324">
    <property type="entry name" value="RNA_pol_sigma_r3/r4-like"/>
</dbReference>
<protein>
    <submittedName>
        <fullName evidence="7">RNA polymerase sigma (SigV) subunit</fullName>
    </submittedName>
</protein>
<dbReference type="GO" id="GO:0006352">
    <property type="term" value="P:DNA-templated transcription initiation"/>
    <property type="evidence" value="ECO:0007669"/>
    <property type="project" value="InterPro"/>
</dbReference>
<keyword evidence="4" id="KW-0804">Transcription</keyword>
<name>A0A285TU72_9BACL</name>
<feature type="domain" description="RNA polymerase sigma factor 70 region 4 type 2" evidence="6">
    <location>
        <begin position="106"/>
        <end position="158"/>
    </location>
</feature>
<dbReference type="EMBL" id="OBMQ01000023">
    <property type="protein sequence ID" value="SOC27561.1"/>
    <property type="molecule type" value="Genomic_DNA"/>
</dbReference>
<gene>
    <name evidence="7" type="ORF">SAMN05880501_12322</name>
</gene>
<reference evidence="8" key="1">
    <citation type="submission" date="2017-08" db="EMBL/GenBank/DDBJ databases">
        <authorList>
            <person name="Varghese N."/>
            <person name="Submissions S."/>
        </authorList>
    </citation>
    <scope>NUCLEOTIDE SEQUENCE [LARGE SCALE GENOMIC DNA]</scope>
    <source>
        <strain evidence="8">JC22</strain>
    </source>
</reference>
<evidence type="ECO:0000313" key="7">
    <source>
        <dbReference type="EMBL" id="SOC27561.1"/>
    </source>
</evidence>
<dbReference type="InterPro" id="IPR013249">
    <property type="entry name" value="RNA_pol_sigma70_r4_t2"/>
</dbReference>
<evidence type="ECO:0000259" key="6">
    <source>
        <dbReference type="Pfam" id="PF08281"/>
    </source>
</evidence>
<evidence type="ECO:0000256" key="1">
    <source>
        <dbReference type="ARBA" id="ARBA00010641"/>
    </source>
</evidence>
<evidence type="ECO:0000256" key="3">
    <source>
        <dbReference type="ARBA" id="ARBA00023082"/>
    </source>
</evidence>
<dbReference type="GO" id="GO:0016987">
    <property type="term" value="F:sigma factor activity"/>
    <property type="evidence" value="ECO:0007669"/>
    <property type="project" value="UniProtKB-KW"/>
</dbReference>
<dbReference type="AlphaFoldDB" id="A0A285TU72"/>
<dbReference type="GO" id="GO:0003677">
    <property type="term" value="F:DNA binding"/>
    <property type="evidence" value="ECO:0007669"/>
    <property type="project" value="InterPro"/>
</dbReference>
<dbReference type="SUPFAM" id="SSF88659">
    <property type="entry name" value="Sigma3 and sigma4 domains of RNA polymerase sigma factors"/>
    <property type="match status" value="1"/>
</dbReference>
<dbReference type="RefSeq" id="WP_097075377.1">
    <property type="nucleotide sequence ID" value="NZ_OBMQ01000023.1"/>
</dbReference>
<dbReference type="SUPFAM" id="SSF88946">
    <property type="entry name" value="Sigma2 domain of RNA polymerase sigma factors"/>
    <property type="match status" value="1"/>
</dbReference>
<dbReference type="Pfam" id="PF04542">
    <property type="entry name" value="Sigma70_r2"/>
    <property type="match status" value="1"/>
</dbReference>
<keyword evidence="8" id="KW-1185">Reference proteome</keyword>
<dbReference type="PANTHER" id="PTHR43133:SF51">
    <property type="entry name" value="RNA POLYMERASE SIGMA FACTOR"/>
    <property type="match status" value="1"/>
</dbReference>
<dbReference type="InterPro" id="IPR039425">
    <property type="entry name" value="RNA_pol_sigma-70-like"/>
</dbReference>
<accession>A0A285TU72</accession>
<evidence type="ECO:0000256" key="2">
    <source>
        <dbReference type="ARBA" id="ARBA00023015"/>
    </source>
</evidence>
<organism evidence="7 8">
    <name type="scientific">Ureibacillus xyleni</name>
    <dbReference type="NCBI Taxonomy" id="614648"/>
    <lineage>
        <taxon>Bacteria</taxon>
        <taxon>Bacillati</taxon>
        <taxon>Bacillota</taxon>
        <taxon>Bacilli</taxon>
        <taxon>Bacillales</taxon>
        <taxon>Caryophanaceae</taxon>
        <taxon>Ureibacillus</taxon>
    </lineage>
</organism>
<comment type="similarity">
    <text evidence="1">Belongs to the sigma-70 factor family. ECF subfamily.</text>
</comment>
<dbReference type="Pfam" id="PF08281">
    <property type="entry name" value="Sigma70_r4_2"/>
    <property type="match status" value="1"/>
</dbReference>
<dbReference type="PANTHER" id="PTHR43133">
    <property type="entry name" value="RNA POLYMERASE ECF-TYPE SIGMA FACTO"/>
    <property type="match status" value="1"/>
</dbReference>
<evidence type="ECO:0000259" key="5">
    <source>
        <dbReference type="Pfam" id="PF04542"/>
    </source>
</evidence>
<sequence length="168" mass="20009">MCEIDRAKRAIRGDDESFLEILQSQEDTHYRIAFHYFRNEHDALEAIQEFTYRSLKKRHTVKKPEYLSTWLVRVLLNVCHDMQKKKSRVELHDSLEMEAHTDPSYLELHEALSKLSIEQQQLIYMKYYRDLKNEEIAQEISIPEGTVKSRLHTAIRKLRQLFGEGSQS</sequence>
<dbReference type="InterPro" id="IPR014284">
    <property type="entry name" value="RNA_pol_sigma-70_dom"/>
</dbReference>
<feature type="domain" description="RNA polymerase sigma-70 region 2" evidence="5">
    <location>
        <begin position="30"/>
        <end position="88"/>
    </location>
</feature>
<dbReference type="OrthoDB" id="9782703at2"/>
<proteinExistence type="inferred from homology"/>
<evidence type="ECO:0000313" key="8">
    <source>
        <dbReference type="Proteomes" id="UP000219636"/>
    </source>
</evidence>
<keyword evidence="3" id="KW-0731">Sigma factor</keyword>